<gene>
    <name evidence="2" type="ORF">SAMN05892877_10935</name>
</gene>
<dbReference type="Proteomes" id="UP000219167">
    <property type="component" value="Unassembled WGS sequence"/>
</dbReference>
<dbReference type="SUPFAM" id="SSF110849">
    <property type="entry name" value="ParB/Sulfiredoxin"/>
    <property type="match status" value="1"/>
</dbReference>
<dbReference type="Gene3D" id="1.10.10.2830">
    <property type="match status" value="1"/>
</dbReference>
<dbReference type="InterPro" id="IPR036086">
    <property type="entry name" value="ParB/Sulfiredoxin_sf"/>
</dbReference>
<name>A0A285UJQ0_9HYPH</name>
<evidence type="ECO:0000313" key="3">
    <source>
        <dbReference type="Proteomes" id="UP000219167"/>
    </source>
</evidence>
<dbReference type="InterPro" id="IPR050336">
    <property type="entry name" value="Chromosome_partition/occlusion"/>
</dbReference>
<proteinExistence type="predicted"/>
<sequence>MAELRTILIDQIYVPERLRAVEEEHALAIAQNIVEHGLINPITVRATPAAKRGNFALIAGAHRLRAFVINDEVEIDAVIVQADKDEAQLIEVAENLFRNELSVVDRAVFVQSYREAWERKHGKIEPGRPGNSANLALLFEEEAESGAFSKHVAERMGLSRRSYFLLNRIAQNLHPDVRSAVRGTAVADNQSLLLKLAKLEPAAQRKTAAAFRSTGDMAKAIAAVSDAQPKPEVSDAERQAVVRVELDRSWEKADTFTRALFMLDKLIEAGHSELAMQVKAALEARK</sequence>
<dbReference type="GO" id="GO:0005694">
    <property type="term" value="C:chromosome"/>
    <property type="evidence" value="ECO:0007669"/>
    <property type="project" value="TreeGrafter"/>
</dbReference>
<reference evidence="2 3" key="1">
    <citation type="submission" date="2017-08" db="EMBL/GenBank/DDBJ databases">
        <authorList>
            <person name="de Groot N.N."/>
        </authorList>
    </citation>
    <scope>NUCLEOTIDE SEQUENCE [LARGE SCALE GENOMIC DNA]</scope>
    <source>
        <strain evidence="2 3">JC85</strain>
    </source>
</reference>
<protein>
    <submittedName>
        <fullName evidence="2">ParB family chromosome partitioning protein</fullName>
    </submittedName>
</protein>
<evidence type="ECO:0000313" key="2">
    <source>
        <dbReference type="EMBL" id="SOC41628.1"/>
    </source>
</evidence>
<dbReference type="CDD" id="cd16409">
    <property type="entry name" value="ParB_N_like"/>
    <property type="match status" value="1"/>
</dbReference>
<dbReference type="Pfam" id="PF02195">
    <property type="entry name" value="ParB_N"/>
    <property type="match status" value="1"/>
</dbReference>
<dbReference type="AlphaFoldDB" id="A0A285UJQ0"/>
<dbReference type="EMBL" id="OBQD01000009">
    <property type="protein sequence ID" value="SOC41628.1"/>
    <property type="molecule type" value="Genomic_DNA"/>
</dbReference>
<dbReference type="PANTHER" id="PTHR33375:SF1">
    <property type="entry name" value="CHROMOSOME-PARTITIONING PROTEIN PARB-RELATED"/>
    <property type="match status" value="1"/>
</dbReference>
<dbReference type="OrthoDB" id="2053844at2"/>
<accession>A0A285UJQ0</accession>
<dbReference type="SMART" id="SM00470">
    <property type="entry name" value="ParB"/>
    <property type="match status" value="1"/>
</dbReference>
<dbReference type="InterPro" id="IPR003115">
    <property type="entry name" value="ParB_N"/>
</dbReference>
<dbReference type="GO" id="GO:0007059">
    <property type="term" value="P:chromosome segregation"/>
    <property type="evidence" value="ECO:0007669"/>
    <property type="project" value="TreeGrafter"/>
</dbReference>
<feature type="domain" description="ParB-like N-terminal" evidence="1">
    <location>
        <begin position="5"/>
        <end position="96"/>
    </location>
</feature>
<dbReference type="Gene3D" id="3.90.1530.30">
    <property type="match status" value="1"/>
</dbReference>
<organism evidence="2 3">
    <name type="scientific">Rhizobium subbaraonis</name>
    <dbReference type="NCBI Taxonomy" id="908946"/>
    <lineage>
        <taxon>Bacteria</taxon>
        <taxon>Pseudomonadati</taxon>
        <taxon>Pseudomonadota</taxon>
        <taxon>Alphaproteobacteria</taxon>
        <taxon>Hyphomicrobiales</taxon>
        <taxon>Rhizobiaceae</taxon>
        <taxon>Rhizobium/Agrobacterium group</taxon>
        <taxon>Rhizobium</taxon>
    </lineage>
</organism>
<keyword evidence="3" id="KW-1185">Reference proteome</keyword>
<dbReference type="PANTHER" id="PTHR33375">
    <property type="entry name" value="CHROMOSOME-PARTITIONING PROTEIN PARB-RELATED"/>
    <property type="match status" value="1"/>
</dbReference>
<evidence type="ECO:0000259" key="1">
    <source>
        <dbReference type="SMART" id="SM00470"/>
    </source>
</evidence>
<dbReference type="RefSeq" id="WP_097140600.1">
    <property type="nucleotide sequence ID" value="NZ_OBQD01000009.1"/>
</dbReference>